<organism evidence="1 2">
    <name type="scientific">Streptococcus constellatus subsp. pharyngis SK1060 = CCUG 46377</name>
    <dbReference type="NCBI Taxonomy" id="1035184"/>
    <lineage>
        <taxon>Bacteria</taxon>
        <taxon>Bacillati</taxon>
        <taxon>Bacillota</taxon>
        <taxon>Bacilli</taxon>
        <taxon>Lactobacillales</taxon>
        <taxon>Streptococcaceae</taxon>
        <taxon>Streptococcus</taxon>
        <taxon>Streptococcus anginosus group</taxon>
    </lineage>
</organism>
<dbReference type="eggNOG" id="ENOG5032IHN">
    <property type="taxonomic scope" value="Bacteria"/>
</dbReference>
<protein>
    <submittedName>
        <fullName evidence="1">Uncharacterized protein</fullName>
    </submittedName>
</protein>
<reference evidence="1 2" key="1">
    <citation type="submission" date="2011-06" db="EMBL/GenBank/DDBJ databases">
        <authorList>
            <person name="Harkins D.M."/>
            <person name="Madupu R."/>
            <person name="Durkin A.S."/>
            <person name="Torralba M."/>
            <person name="Methe B."/>
            <person name="Sutton G.G."/>
            <person name="Nelson K.E."/>
        </authorList>
    </citation>
    <scope>NUCLEOTIDE SEQUENCE [LARGE SCALE GENOMIC DNA]</scope>
    <source>
        <strain evidence="1 2">SK1060</strain>
    </source>
</reference>
<sequence>MLWRIEEKNFFEIRENIFRNSIIFTNKFLDFAKILFVKSCLYPLKSQ</sequence>
<evidence type="ECO:0000313" key="1">
    <source>
        <dbReference type="EMBL" id="EGV09296.1"/>
    </source>
</evidence>
<dbReference type="Proteomes" id="UP000003287">
    <property type="component" value="Unassembled WGS sequence"/>
</dbReference>
<gene>
    <name evidence="1" type="ORF">HMPREF1042_0984</name>
</gene>
<proteinExistence type="predicted"/>
<name>F9P689_STRCV</name>
<dbReference type="AlphaFoldDB" id="F9P689"/>
<evidence type="ECO:0000313" key="2">
    <source>
        <dbReference type="Proteomes" id="UP000003287"/>
    </source>
</evidence>
<accession>F9P689</accession>
<dbReference type="EMBL" id="AFUP01000003">
    <property type="protein sequence ID" value="EGV09296.1"/>
    <property type="molecule type" value="Genomic_DNA"/>
</dbReference>